<dbReference type="InterPro" id="IPR013154">
    <property type="entry name" value="ADH-like_N"/>
</dbReference>
<dbReference type="InterPro" id="IPR047122">
    <property type="entry name" value="Trans-enoyl_RdTase-like"/>
</dbReference>
<dbReference type="Gene3D" id="3.40.50.720">
    <property type="entry name" value="NAD(P)-binding Rossmann-like Domain"/>
    <property type="match status" value="2"/>
</dbReference>
<name>A0A9P4MQC8_9PEZI</name>
<dbReference type="SMART" id="SM00829">
    <property type="entry name" value="PKS_ER"/>
    <property type="match status" value="1"/>
</dbReference>
<keyword evidence="3" id="KW-0560">Oxidoreductase</keyword>
<proteinExistence type="inferred from homology"/>
<dbReference type="Pfam" id="PF00107">
    <property type="entry name" value="ADH_zinc_N"/>
    <property type="match status" value="1"/>
</dbReference>
<dbReference type="InterPro" id="IPR020843">
    <property type="entry name" value="ER"/>
</dbReference>
<dbReference type="OrthoDB" id="2735536at2759"/>
<dbReference type="CDD" id="cd08249">
    <property type="entry name" value="enoyl_reductase_like"/>
    <property type="match status" value="1"/>
</dbReference>
<comment type="caution">
    <text evidence="5">The sequence shown here is derived from an EMBL/GenBank/DDBJ whole genome shotgun (WGS) entry which is preliminary data.</text>
</comment>
<dbReference type="Pfam" id="PF01370">
    <property type="entry name" value="Epimerase"/>
    <property type="match status" value="1"/>
</dbReference>
<sequence>MTGKLILLTGATGHIGFRTLRYALEYGYNVRAAVRSEEKAEIIRRNPALKEIKHDNLSFVIIPDITIPGAYDAATEGVQYIIHLASPLASPTITGDFENLIVKPAVLGTIGLLESARRAGSVARVVITSSSVTTVPVSLLLGTPTDEVFGPDYRAEEIPAPYHNHFMVAYVASKIAALRRAEAWMSSTEVAFDMITIHPSFVLGRDDLTNTIEGFESGTNSLALGPLLGKIQDNARSATTVHVDDVALAHVLSLNPKISGGQAFLLSNNGYDGMQWDHAKMYAAKHFPEAVERNLLPNNGSTPSRQIFLDTTKTEQVLGIKLKTFEEQVVSVAGHYLEILERNNTRSTHKALAIHTLGQPPEFIERQTPTPKDDEILLKVSIVGLNPHDASGKRYGLFIKDNLPSPFGVDIVGEVISFGRAVTKYKVGDHVFAFGIPFSADSTGTQEYCVLPAWQSALLPEGISADEAATFPLNAMTMVFALFHETGLNLHSPFGLQRQDSDYSKETILFIGGGSATGKFGIQLARLANFKDIIVVASKARESELKNLGATVVVDRTQDETQIEDNIRKVIGDNLIFAVDCVGRGPDGQTLGVKALSNHRKGTLVALVKLGGVDESRIGPKTAGYRTGP</sequence>
<dbReference type="Proteomes" id="UP000799439">
    <property type="component" value="Unassembled WGS sequence"/>
</dbReference>
<gene>
    <name evidence="5" type="ORF">K461DRAFT_310193</name>
</gene>
<dbReference type="SUPFAM" id="SSF51735">
    <property type="entry name" value="NAD(P)-binding Rossmann-fold domains"/>
    <property type="match status" value="2"/>
</dbReference>
<dbReference type="InterPro" id="IPR001509">
    <property type="entry name" value="Epimerase_deHydtase"/>
</dbReference>
<evidence type="ECO:0000256" key="3">
    <source>
        <dbReference type="ARBA" id="ARBA00023002"/>
    </source>
</evidence>
<dbReference type="SUPFAM" id="SSF50129">
    <property type="entry name" value="GroES-like"/>
    <property type="match status" value="1"/>
</dbReference>
<organism evidence="5 6">
    <name type="scientific">Myriangium duriaei CBS 260.36</name>
    <dbReference type="NCBI Taxonomy" id="1168546"/>
    <lineage>
        <taxon>Eukaryota</taxon>
        <taxon>Fungi</taxon>
        <taxon>Dikarya</taxon>
        <taxon>Ascomycota</taxon>
        <taxon>Pezizomycotina</taxon>
        <taxon>Dothideomycetes</taxon>
        <taxon>Dothideomycetidae</taxon>
        <taxon>Myriangiales</taxon>
        <taxon>Myriangiaceae</taxon>
        <taxon>Myriangium</taxon>
    </lineage>
</organism>
<dbReference type="AlphaFoldDB" id="A0A9P4MQC8"/>
<dbReference type="EMBL" id="ML996082">
    <property type="protein sequence ID" value="KAF2155501.1"/>
    <property type="molecule type" value="Genomic_DNA"/>
</dbReference>
<dbReference type="PANTHER" id="PTHR45348">
    <property type="entry name" value="HYPOTHETICAL OXIDOREDUCTASE (EUROFUNG)"/>
    <property type="match status" value="1"/>
</dbReference>
<evidence type="ECO:0000313" key="6">
    <source>
        <dbReference type="Proteomes" id="UP000799439"/>
    </source>
</evidence>
<comment type="similarity">
    <text evidence="1">Belongs to the zinc-containing alcohol dehydrogenase family.</text>
</comment>
<evidence type="ECO:0000259" key="4">
    <source>
        <dbReference type="SMART" id="SM00829"/>
    </source>
</evidence>
<protein>
    <submittedName>
        <fullName evidence="5">NAD(P)-binding protein</fullName>
    </submittedName>
</protein>
<dbReference type="Pfam" id="PF08240">
    <property type="entry name" value="ADH_N"/>
    <property type="match status" value="1"/>
</dbReference>
<dbReference type="InterPro" id="IPR036291">
    <property type="entry name" value="NAD(P)-bd_dom_sf"/>
</dbReference>
<dbReference type="GO" id="GO:0016651">
    <property type="term" value="F:oxidoreductase activity, acting on NAD(P)H"/>
    <property type="evidence" value="ECO:0007669"/>
    <property type="project" value="InterPro"/>
</dbReference>
<dbReference type="InterPro" id="IPR011032">
    <property type="entry name" value="GroES-like_sf"/>
</dbReference>
<comment type="subunit">
    <text evidence="2">Monomer.</text>
</comment>
<feature type="domain" description="Enoyl reductase (ER)" evidence="4">
    <location>
        <begin position="358"/>
        <end position="579"/>
    </location>
</feature>
<dbReference type="PANTHER" id="PTHR45348:SF2">
    <property type="entry name" value="ZINC-TYPE ALCOHOL DEHYDROGENASE-LIKE PROTEIN C2E1P3.01"/>
    <property type="match status" value="1"/>
</dbReference>
<dbReference type="Gene3D" id="3.90.180.10">
    <property type="entry name" value="Medium-chain alcohol dehydrogenases, catalytic domain"/>
    <property type="match status" value="1"/>
</dbReference>
<evidence type="ECO:0000256" key="1">
    <source>
        <dbReference type="ARBA" id="ARBA00008072"/>
    </source>
</evidence>
<evidence type="ECO:0000313" key="5">
    <source>
        <dbReference type="EMBL" id="KAF2155501.1"/>
    </source>
</evidence>
<accession>A0A9P4MQC8</accession>
<reference evidence="5" key="1">
    <citation type="journal article" date="2020" name="Stud. Mycol.">
        <title>101 Dothideomycetes genomes: a test case for predicting lifestyles and emergence of pathogens.</title>
        <authorList>
            <person name="Haridas S."/>
            <person name="Albert R."/>
            <person name="Binder M."/>
            <person name="Bloem J."/>
            <person name="Labutti K."/>
            <person name="Salamov A."/>
            <person name="Andreopoulos B."/>
            <person name="Baker S."/>
            <person name="Barry K."/>
            <person name="Bills G."/>
            <person name="Bluhm B."/>
            <person name="Cannon C."/>
            <person name="Castanera R."/>
            <person name="Culley D."/>
            <person name="Daum C."/>
            <person name="Ezra D."/>
            <person name="Gonzalez J."/>
            <person name="Henrissat B."/>
            <person name="Kuo A."/>
            <person name="Liang C."/>
            <person name="Lipzen A."/>
            <person name="Lutzoni F."/>
            <person name="Magnuson J."/>
            <person name="Mondo S."/>
            <person name="Nolan M."/>
            <person name="Ohm R."/>
            <person name="Pangilinan J."/>
            <person name="Park H.-J."/>
            <person name="Ramirez L."/>
            <person name="Alfaro M."/>
            <person name="Sun H."/>
            <person name="Tritt A."/>
            <person name="Yoshinaga Y."/>
            <person name="Zwiers L.-H."/>
            <person name="Turgeon B."/>
            <person name="Goodwin S."/>
            <person name="Spatafora J."/>
            <person name="Crous P."/>
            <person name="Grigoriev I."/>
        </authorList>
    </citation>
    <scope>NUCLEOTIDE SEQUENCE</scope>
    <source>
        <strain evidence="5">CBS 260.36</strain>
    </source>
</reference>
<dbReference type="InterPro" id="IPR013149">
    <property type="entry name" value="ADH-like_C"/>
</dbReference>
<keyword evidence="6" id="KW-1185">Reference proteome</keyword>
<evidence type="ECO:0000256" key="2">
    <source>
        <dbReference type="ARBA" id="ARBA00011245"/>
    </source>
</evidence>